<comment type="caution">
    <text evidence="1">The sequence shown here is derived from an EMBL/GenBank/DDBJ whole genome shotgun (WGS) entry which is preliminary data.</text>
</comment>
<protein>
    <submittedName>
        <fullName evidence="1">Uncharacterized protein</fullName>
    </submittedName>
</protein>
<keyword evidence="2" id="KW-1185">Reference proteome</keyword>
<name>A0A561R6T1_9HYPH</name>
<dbReference type="EMBL" id="VIWP01000001">
    <property type="protein sequence ID" value="TWF58313.1"/>
    <property type="molecule type" value="Genomic_DNA"/>
</dbReference>
<proteinExistence type="predicted"/>
<organism evidence="1 2">
    <name type="scientific">Neorhizobium alkalisoli</name>
    <dbReference type="NCBI Taxonomy" id="528178"/>
    <lineage>
        <taxon>Bacteria</taxon>
        <taxon>Pseudomonadati</taxon>
        <taxon>Pseudomonadota</taxon>
        <taxon>Alphaproteobacteria</taxon>
        <taxon>Hyphomicrobiales</taxon>
        <taxon>Rhizobiaceae</taxon>
        <taxon>Rhizobium/Agrobacterium group</taxon>
        <taxon>Neorhizobium</taxon>
    </lineage>
</organism>
<accession>A0A561R6T1</accession>
<evidence type="ECO:0000313" key="2">
    <source>
        <dbReference type="Proteomes" id="UP000320653"/>
    </source>
</evidence>
<sequence length="92" mass="10383">MTDETLPDTWRPLTSHMLVYEQGPQLTILVDPDHPDIFTQEPYRSDLDRWAQHAEGEGRYVILFCGDEVQKIEAGPAALSATTDRDALRAQA</sequence>
<dbReference type="Proteomes" id="UP000320653">
    <property type="component" value="Unassembled WGS sequence"/>
</dbReference>
<evidence type="ECO:0000313" key="1">
    <source>
        <dbReference type="EMBL" id="TWF58313.1"/>
    </source>
</evidence>
<reference evidence="1 2" key="1">
    <citation type="submission" date="2019-06" db="EMBL/GenBank/DDBJ databases">
        <title>Sorghum-associated microbial communities from plants grown in Nebraska, USA.</title>
        <authorList>
            <person name="Schachtman D."/>
        </authorList>
    </citation>
    <scope>NUCLEOTIDE SEQUENCE [LARGE SCALE GENOMIC DNA]</scope>
    <source>
        <strain evidence="1 2">1225</strain>
    </source>
</reference>
<dbReference type="AlphaFoldDB" id="A0A561R6T1"/>
<gene>
    <name evidence="1" type="ORF">FHW37_101117</name>
</gene>